<dbReference type="OrthoDB" id="2319395at2759"/>
<name>A0A9N9BT76_9GLOM</name>
<dbReference type="EMBL" id="CAJVQA010003607">
    <property type="protein sequence ID" value="CAG8578852.1"/>
    <property type="molecule type" value="Genomic_DNA"/>
</dbReference>
<organism evidence="1 2">
    <name type="scientific">Cetraspora pellucida</name>
    <dbReference type="NCBI Taxonomy" id="1433469"/>
    <lineage>
        <taxon>Eukaryota</taxon>
        <taxon>Fungi</taxon>
        <taxon>Fungi incertae sedis</taxon>
        <taxon>Mucoromycota</taxon>
        <taxon>Glomeromycotina</taxon>
        <taxon>Glomeromycetes</taxon>
        <taxon>Diversisporales</taxon>
        <taxon>Gigasporaceae</taxon>
        <taxon>Cetraspora</taxon>
    </lineage>
</organism>
<accession>A0A9N9BT76</accession>
<protein>
    <submittedName>
        <fullName evidence="1">23374_t:CDS:1</fullName>
    </submittedName>
</protein>
<gene>
    <name evidence="1" type="ORF">CPELLU_LOCUS5990</name>
</gene>
<sequence>MIFGICRGCGNPNDDFNKCQSCEDWINEKTRVLQALQDLIAQREYLSRSGKKSECDEILSYGEVGSPLVMEMGSLNTKNNQEHPDLEHYATQARESKEESDCQKYITKEQQIYTKKSSALQTTLSSKEFTQTQEQKQIHCVGLQDKEIVDNITNKILFSLQILGTSKFIEETRKHIHVKKALSSKNRNVFDFILYSPNDELTVIDSLILEIPKEIVKNSKADNGTIGAKVDYIEKLLNVMNIEDFDVLYPTSVSPNIFTLRHITGSHCPLYN</sequence>
<proteinExistence type="predicted"/>
<dbReference type="Proteomes" id="UP000789759">
    <property type="component" value="Unassembled WGS sequence"/>
</dbReference>
<evidence type="ECO:0000313" key="1">
    <source>
        <dbReference type="EMBL" id="CAG8578852.1"/>
    </source>
</evidence>
<evidence type="ECO:0000313" key="2">
    <source>
        <dbReference type="Proteomes" id="UP000789759"/>
    </source>
</evidence>
<reference evidence="1" key="1">
    <citation type="submission" date="2021-06" db="EMBL/GenBank/DDBJ databases">
        <authorList>
            <person name="Kallberg Y."/>
            <person name="Tangrot J."/>
            <person name="Rosling A."/>
        </authorList>
    </citation>
    <scope>NUCLEOTIDE SEQUENCE</scope>
    <source>
        <strain evidence="1">FL966</strain>
    </source>
</reference>
<dbReference type="AlphaFoldDB" id="A0A9N9BT76"/>
<comment type="caution">
    <text evidence="1">The sequence shown here is derived from an EMBL/GenBank/DDBJ whole genome shotgun (WGS) entry which is preliminary data.</text>
</comment>
<keyword evidence="2" id="KW-1185">Reference proteome</keyword>